<name>A0A6A6VJX1_9PLEO</name>
<dbReference type="EMBL" id="MU006564">
    <property type="protein sequence ID" value="KAF2750106.1"/>
    <property type="molecule type" value="Genomic_DNA"/>
</dbReference>
<feature type="transmembrane region" description="Helical" evidence="1">
    <location>
        <begin position="103"/>
        <end position="124"/>
    </location>
</feature>
<proteinExistence type="predicted"/>
<dbReference type="Proteomes" id="UP000799440">
    <property type="component" value="Unassembled WGS sequence"/>
</dbReference>
<gene>
    <name evidence="2" type="ORF">M011DRAFT_230494</name>
</gene>
<keyword evidence="1" id="KW-0472">Membrane</keyword>
<feature type="transmembrane region" description="Helical" evidence="1">
    <location>
        <begin position="56"/>
        <end position="83"/>
    </location>
</feature>
<reference evidence="2" key="1">
    <citation type="journal article" date="2020" name="Stud. Mycol.">
        <title>101 Dothideomycetes genomes: a test case for predicting lifestyles and emergence of pathogens.</title>
        <authorList>
            <person name="Haridas S."/>
            <person name="Albert R."/>
            <person name="Binder M."/>
            <person name="Bloem J."/>
            <person name="Labutti K."/>
            <person name="Salamov A."/>
            <person name="Andreopoulos B."/>
            <person name="Baker S."/>
            <person name="Barry K."/>
            <person name="Bills G."/>
            <person name="Bluhm B."/>
            <person name="Cannon C."/>
            <person name="Castanera R."/>
            <person name="Culley D."/>
            <person name="Daum C."/>
            <person name="Ezra D."/>
            <person name="Gonzalez J."/>
            <person name="Henrissat B."/>
            <person name="Kuo A."/>
            <person name="Liang C."/>
            <person name="Lipzen A."/>
            <person name="Lutzoni F."/>
            <person name="Magnuson J."/>
            <person name="Mondo S."/>
            <person name="Nolan M."/>
            <person name="Ohm R."/>
            <person name="Pangilinan J."/>
            <person name="Park H.-J."/>
            <person name="Ramirez L."/>
            <person name="Alfaro M."/>
            <person name="Sun H."/>
            <person name="Tritt A."/>
            <person name="Yoshinaga Y."/>
            <person name="Zwiers L.-H."/>
            <person name="Turgeon B."/>
            <person name="Goodwin S."/>
            <person name="Spatafora J."/>
            <person name="Crous P."/>
            <person name="Grigoriev I."/>
        </authorList>
    </citation>
    <scope>NUCLEOTIDE SEQUENCE</scope>
    <source>
        <strain evidence="2">CBS 119925</strain>
    </source>
</reference>
<evidence type="ECO:0000313" key="2">
    <source>
        <dbReference type="EMBL" id="KAF2750106.1"/>
    </source>
</evidence>
<evidence type="ECO:0000256" key="1">
    <source>
        <dbReference type="SAM" id="Phobius"/>
    </source>
</evidence>
<keyword evidence="1" id="KW-0812">Transmembrane</keyword>
<keyword evidence="1" id="KW-1133">Transmembrane helix</keyword>
<organism evidence="2 3">
    <name type="scientific">Sporormia fimetaria CBS 119925</name>
    <dbReference type="NCBI Taxonomy" id="1340428"/>
    <lineage>
        <taxon>Eukaryota</taxon>
        <taxon>Fungi</taxon>
        <taxon>Dikarya</taxon>
        <taxon>Ascomycota</taxon>
        <taxon>Pezizomycotina</taxon>
        <taxon>Dothideomycetes</taxon>
        <taxon>Pleosporomycetidae</taxon>
        <taxon>Pleosporales</taxon>
        <taxon>Sporormiaceae</taxon>
        <taxon>Sporormia</taxon>
    </lineage>
</organism>
<sequence length="136" mass="15503">MVCRKCHHHRHRSRTRLGTPLLKQANAGDCVVRSRLSSSRKSAMLRRSRLSCLHSMLVYVGSSYVAFICHAQSSCFCVLAFSLTRPSFFQSFLPYLFCNTDFGIHRSVLCFSVGAAFRLEMAILGPLDRREKRREG</sequence>
<dbReference type="AlphaFoldDB" id="A0A6A6VJX1"/>
<keyword evidence="3" id="KW-1185">Reference proteome</keyword>
<accession>A0A6A6VJX1</accession>
<evidence type="ECO:0000313" key="3">
    <source>
        <dbReference type="Proteomes" id="UP000799440"/>
    </source>
</evidence>
<evidence type="ECO:0008006" key="4">
    <source>
        <dbReference type="Google" id="ProtNLM"/>
    </source>
</evidence>
<protein>
    <recommendedName>
        <fullName evidence="4">Transmembrane protein</fullName>
    </recommendedName>
</protein>